<name>A0ABQ3F124_9ACTN</name>
<keyword evidence="3" id="KW-1185">Reference proteome</keyword>
<dbReference type="Gene3D" id="3.90.820.10">
    <property type="entry name" value="Structural Genomics, Unknown Function 30-nov-00 1gh9 Mol_id"/>
    <property type="match status" value="1"/>
</dbReference>
<feature type="domain" description="MbtH-like" evidence="1">
    <location>
        <begin position="3"/>
        <end position="53"/>
    </location>
</feature>
<dbReference type="InterPro" id="IPR037407">
    <property type="entry name" value="MLP_fam"/>
</dbReference>
<evidence type="ECO:0000313" key="3">
    <source>
        <dbReference type="Proteomes" id="UP000642673"/>
    </source>
</evidence>
<dbReference type="EMBL" id="BMVP01000013">
    <property type="protein sequence ID" value="GHB75520.1"/>
    <property type="molecule type" value="Genomic_DNA"/>
</dbReference>
<evidence type="ECO:0000259" key="1">
    <source>
        <dbReference type="SMART" id="SM00923"/>
    </source>
</evidence>
<dbReference type="InterPro" id="IPR038020">
    <property type="entry name" value="MbtH-like_sf"/>
</dbReference>
<gene>
    <name evidence="2" type="ORF">GCM10010347_52370</name>
</gene>
<dbReference type="SUPFAM" id="SSF160582">
    <property type="entry name" value="MbtH-like"/>
    <property type="match status" value="1"/>
</dbReference>
<dbReference type="SMART" id="SM00923">
    <property type="entry name" value="MbtH"/>
    <property type="match status" value="1"/>
</dbReference>
<dbReference type="Proteomes" id="UP000642673">
    <property type="component" value="Unassembled WGS sequence"/>
</dbReference>
<dbReference type="PANTHER" id="PTHR38444:SF1">
    <property type="entry name" value="ENTEROBACTIN BIOSYNTHESIS PROTEIN YBDZ"/>
    <property type="match status" value="1"/>
</dbReference>
<accession>A0ABQ3F124</accession>
<reference evidence="3" key="1">
    <citation type="journal article" date="2019" name="Int. J. Syst. Evol. Microbiol.">
        <title>The Global Catalogue of Microorganisms (GCM) 10K type strain sequencing project: providing services to taxonomists for standard genome sequencing and annotation.</title>
        <authorList>
            <consortium name="The Broad Institute Genomics Platform"/>
            <consortium name="The Broad Institute Genome Sequencing Center for Infectious Disease"/>
            <person name="Wu L."/>
            <person name="Ma J."/>
        </authorList>
    </citation>
    <scope>NUCLEOTIDE SEQUENCE [LARGE SCALE GENOMIC DNA]</scope>
    <source>
        <strain evidence="3">JCM 4738</strain>
    </source>
</reference>
<proteinExistence type="predicted"/>
<evidence type="ECO:0000313" key="2">
    <source>
        <dbReference type="EMBL" id="GHB75520.1"/>
    </source>
</evidence>
<protein>
    <submittedName>
        <fullName evidence="2">Protein mbtH</fullName>
    </submittedName>
</protein>
<comment type="caution">
    <text evidence="2">The sequence shown here is derived from an EMBL/GenBank/DDBJ whole genome shotgun (WGS) entry which is preliminary data.</text>
</comment>
<dbReference type="InterPro" id="IPR005153">
    <property type="entry name" value="MbtH-like_dom"/>
</dbReference>
<dbReference type="PANTHER" id="PTHR38444">
    <property type="entry name" value="ENTEROBACTIN BIOSYNTHESIS PROTEIN YBDZ"/>
    <property type="match status" value="1"/>
</dbReference>
<dbReference type="Pfam" id="PF03621">
    <property type="entry name" value="MbtH"/>
    <property type="match status" value="1"/>
</dbReference>
<organism evidence="2 3">
    <name type="scientific">Streptomyces cirratus</name>
    <dbReference type="NCBI Taxonomy" id="68187"/>
    <lineage>
        <taxon>Bacteria</taxon>
        <taxon>Bacillati</taxon>
        <taxon>Actinomycetota</taxon>
        <taxon>Actinomycetes</taxon>
        <taxon>Kitasatosporales</taxon>
        <taxon>Streptomycetaceae</taxon>
        <taxon>Streptomyces</taxon>
    </lineage>
</organism>
<dbReference type="RefSeq" id="WP_190186685.1">
    <property type="nucleotide sequence ID" value="NZ_BMVP01000013.1"/>
</dbReference>
<sequence length="68" mass="7324">MTDPSDGPQDRCVVVVNGEGQHALWPEFARLPAGWTVVHGPAGRPECVAYVDAHWTDMRPLSLVASLG</sequence>